<evidence type="ECO:0000256" key="11">
    <source>
        <dbReference type="ARBA" id="ARBA00049524"/>
    </source>
</evidence>
<comment type="similarity">
    <text evidence="3">Belongs to the acetyltransferase family. NAA40 subfamily.</text>
</comment>
<evidence type="ECO:0000256" key="6">
    <source>
        <dbReference type="ARBA" id="ARBA00022490"/>
    </source>
</evidence>
<evidence type="ECO:0000256" key="3">
    <source>
        <dbReference type="ARBA" id="ARBA00008870"/>
    </source>
</evidence>
<evidence type="ECO:0000256" key="2">
    <source>
        <dbReference type="ARBA" id="ARBA00004496"/>
    </source>
</evidence>
<dbReference type="PANTHER" id="PTHR20531">
    <property type="entry name" value="N-ALPHA-ACETYLTRANSFERASE 40"/>
    <property type="match status" value="1"/>
</dbReference>
<dbReference type="HOGENOM" id="CLU_051699_2_1_1"/>
<evidence type="ECO:0000256" key="5">
    <source>
        <dbReference type="ARBA" id="ARBA00015043"/>
    </source>
</evidence>
<dbReference type="GO" id="GO:0010485">
    <property type="term" value="F:histone H4 acetyltransferase activity"/>
    <property type="evidence" value="ECO:0007669"/>
    <property type="project" value="InterPro"/>
</dbReference>
<comment type="catalytic activity">
    <reaction evidence="11">
        <text>N-terminal L-seryl-[histone H4] + acetyl-CoA = N-terminal N(alpha)-acetyl-L-seryl-[histone H4] + CoA + H(+)</text>
        <dbReference type="Rhea" id="RHEA:50596"/>
        <dbReference type="Rhea" id="RHEA-COMP:12740"/>
        <dbReference type="Rhea" id="RHEA-COMP:12743"/>
        <dbReference type="ChEBI" id="CHEBI:15378"/>
        <dbReference type="ChEBI" id="CHEBI:57287"/>
        <dbReference type="ChEBI" id="CHEBI:57288"/>
        <dbReference type="ChEBI" id="CHEBI:64738"/>
        <dbReference type="ChEBI" id="CHEBI:83690"/>
        <dbReference type="EC" id="2.3.1.257"/>
    </reaction>
</comment>
<sequence length="305" mass="33948">MTSSDSIAIACAKSLEDFERDYMPPRSSYALYNTSPQSGDVAVKSYKLGLYKPGTLCSQDLTACLELVEVTSGKHYRESRQGWSGRRKRSEMELWDLRYLVVREVGLGIGEGEGEGEWEDDEDDEDAEGVGEGEWEDDEDAEGVGNRGGSEKAGEEIIVEERGEEGEGEGEGEIKGFMSFMPTFEDGIKVVYLYEIHLMDELRGTGLGTHLMSLLASIARAIPGVEKTMLTCFTANEAALKFYKKLGYEKDEYSPEPKRLKGGKVLENDYVILSKRVERTGDERVGDEEDSKEVGVGKGKRKRRV</sequence>
<feature type="region of interest" description="Disordered" evidence="12">
    <location>
        <begin position="282"/>
        <end position="305"/>
    </location>
</feature>
<keyword evidence="8" id="KW-0539">Nucleus</keyword>
<name>M7TDU9_BOTF1</name>
<feature type="region of interest" description="Disordered" evidence="12">
    <location>
        <begin position="110"/>
        <end position="152"/>
    </location>
</feature>
<evidence type="ECO:0000256" key="7">
    <source>
        <dbReference type="ARBA" id="ARBA00022679"/>
    </source>
</evidence>
<evidence type="ECO:0000313" key="14">
    <source>
        <dbReference type="EMBL" id="EMR81636.1"/>
    </source>
</evidence>
<dbReference type="PANTHER" id="PTHR20531:SF1">
    <property type="entry name" value="N-ALPHA-ACETYLTRANSFERASE 40"/>
    <property type="match status" value="1"/>
</dbReference>
<evidence type="ECO:0000256" key="10">
    <source>
        <dbReference type="ARBA" id="ARBA00047821"/>
    </source>
</evidence>
<keyword evidence="9" id="KW-0012">Acyltransferase</keyword>
<comment type="subcellular location">
    <subcellularLocation>
        <location evidence="2">Cytoplasm</location>
    </subcellularLocation>
    <subcellularLocation>
        <location evidence="1">Nucleus</location>
    </subcellularLocation>
</comment>
<keyword evidence="6" id="KW-0963">Cytoplasm</keyword>
<reference evidence="15" key="1">
    <citation type="journal article" date="2013" name="Genome Announc.">
        <title>Draft genome sequence of Botrytis cinerea BcDW1, inoculum for noble rot of grape berries.</title>
        <authorList>
            <person name="Blanco-Ulate B."/>
            <person name="Allen G."/>
            <person name="Powell A.L."/>
            <person name="Cantu D."/>
        </authorList>
    </citation>
    <scope>NUCLEOTIDE SEQUENCE [LARGE SCALE GENOMIC DNA]</scope>
    <source>
        <strain evidence="15">BcDW1</strain>
    </source>
</reference>
<dbReference type="GO" id="GO:0043998">
    <property type="term" value="F:histone H2A acetyltransferase activity"/>
    <property type="evidence" value="ECO:0007669"/>
    <property type="project" value="InterPro"/>
</dbReference>
<dbReference type="InterPro" id="IPR000182">
    <property type="entry name" value="GNAT_dom"/>
</dbReference>
<dbReference type="Gene3D" id="3.40.630.30">
    <property type="match status" value="1"/>
</dbReference>
<dbReference type="OrthoDB" id="424551at2759"/>
<evidence type="ECO:0000259" key="13">
    <source>
        <dbReference type="PROSITE" id="PS51186"/>
    </source>
</evidence>
<dbReference type="EMBL" id="KB708069">
    <property type="protein sequence ID" value="EMR81636.1"/>
    <property type="molecule type" value="Genomic_DNA"/>
</dbReference>
<dbReference type="EC" id="2.3.1.257" evidence="4"/>
<dbReference type="GO" id="GO:0005634">
    <property type="term" value="C:nucleus"/>
    <property type="evidence" value="ECO:0007669"/>
    <property type="project" value="UniProtKB-SubCell"/>
</dbReference>
<dbReference type="Proteomes" id="UP000012045">
    <property type="component" value="Unassembled WGS sequence"/>
</dbReference>
<dbReference type="GO" id="GO:1990189">
    <property type="term" value="F:protein N-terminal-serine acetyltransferase activity"/>
    <property type="evidence" value="ECO:0007669"/>
    <property type="project" value="UniProtKB-EC"/>
</dbReference>
<dbReference type="Pfam" id="PF00583">
    <property type="entry name" value="Acetyltransf_1"/>
    <property type="match status" value="1"/>
</dbReference>
<protein>
    <recommendedName>
        <fullName evidence="5">N-alpha-acetyltransferase 40</fullName>
        <ecNumber evidence="4">2.3.1.257</ecNumber>
    </recommendedName>
</protein>
<keyword evidence="7 14" id="KW-0808">Transferase</keyword>
<evidence type="ECO:0000256" key="12">
    <source>
        <dbReference type="SAM" id="MobiDB-lite"/>
    </source>
</evidence>
<evidence type="ECO:0000256" key="8">
    <source>
        <dbReference type="ARBA" id="ARBA00023242"/>
    </source>
</evidence>
<feature type="compositionally biased region" description="Acidic residues" evidence="12">
    <location>
        <begin position="112"/>
        <end position="142"/>
    </location>
</feature>
<evidence type="ECO:0000256" key="1">
    <source>
        <dbReference type="ARBA" id="ARBA00004123"/>
    </source>
</evidence>
<gene>
    <name evidence="14" type="ORF">BcDW1_9757</name>
</gene>
<proteinExistence type="inferred from homology"/>
<comment type="catalytic activity">
    <reaction evidence="10">
        <text>N-terminal L-seryl-[histone H2A] + acetyl-CoA = N-terminal N(alpha)-acetyl-L-seryl-[histone H2A] + CoA + H(+)</text>
        <dbReference type="Rhea" id="RHEA:50600"/>
        <dbReference type="Rhea" id="RHEA-COMP:12742"/>
        <dbReference type="Rhea" id="RHEA-COMP:12744"/>
        <dbReference type="ChEBI" id="CHEBI:15378"/>
        <dbReference type="ChEBI" id="CHEBI:57287"/>
        <dbReference type="ChEBI" id="CHEBI:57288"/>
        <dbReference type="ChEBI" id="CHEBI:64738"/>
        <dbReference type="ChEBI" id="CHEBI:83690"/>
        <dbReference type="EC" id="2.3.1.257"/>
    </reaction>
</comment>
<dbReference type="AlphaFoldDB" id="M7TDU9"/>
<evidence type="ECO:0000256" key="4">
    <source>
        <dbReference type="ARBA" id="ARBA00012950"/>
    </source>
</evidence>
<dbReference type="SUPFAM" id="SSF55729">
    <property type="entry name" value="Acyl-CoA N-acyltransferases (Nat)"/>
    <property type="match status" value="1"/>
</dbReference>
<dbReference type="InterPro" id="IPR016181">
    <property type="entry name" value="Acyl_CoA_acyltransferase"/>
</dbReference>
<evidence type="ECO:0000256" key="9">
    <source>
        <dbReference type="ARBA" id="ARBA00023315"/>
    </source>
</evidence>
<evidence type="ECO:0000313" key="15">
    <source>
        <dbReference type="Proteomes" id="UP000012045"/>
    </source>
</evidence>
<dbReference type="PROSITE" id="PS51186">
    <property type="entry name" value="GNAT"/>
    <property type="match status" value="1"/>
</dbReference>
<dbReference type="STRING" id="1290391.M7TDU9"/>
<organism evidence="14 15">
    <name type="scientific">Botryotinia fuckeliana (strain BcDW1)</name>
    <name type="common">Noble rot fungus</name>
    <name type="synonym">Botrytis cinerea</name>
    <dbReference type="NCBI Taxonomy" id="1290391"/>
    <lineage>
        <taxon>Eukaryota</taxon>
        <taxon>Fungi</taxon>
        <taxon>Dikarya</taxon>
        <taxon>Ascomycota</taxon>
        <taxon>Pezizomycotina</taxon>
        <taxon>Leotiomycetes</taxon>
        <taxon>Helotiales</taxon>
        <taxon>Sclerotiniaceae</taxon>
        <taxon>Botrytis</taxon>
    </lineage>
</organism>
<dbReference type="GO" id="GO:0005737">
    <property type="term" value="C:cytoplasm"/>
    <property type="evidence" value="ECO:0007669"/>
    <property type="project" value="UniProtKB-SubCell"/>
</dbReference>
<feature type="domain" description="N-acetyltransferase" evidence="13">
    <location>
        <begin position="100"/>
        <end position="278"/>
    </location>
</feature>
<accession>M7TDU9</accession>
<dbReference type="InterPro" id="IPR039949">
    <property type="entry name" value="NAA40"/>
</dbReference>